<accession>A0AAV5SE94</accession>
<dbReference type="EMBL" id="BTSX01000001">
    <property type="protein sequence ID" value="GMS78480.1"/>
    <property type="molecule type" value="Genomic_DNA"/>
</dbReference>
<dbReference type="AlphaFoldDB" id="A0AAV5SE94"/>
<evidence type="ECO:0000313" key="2">
    <source>
        <dbReference type="Proteomes" id="UP001432027"/>
    </source>
</evidence>
<dbReference type="Proteomes" id="UP001432027">
    <property type="component" value="Unassembled WGS sequence"/>
</dbReference>
<keyword evidence="2" id="KW-1185">Reference proteome</keyword>
<protein>
    <submittedName>
        <fullName evidence="1">Uncharacterized protein</fullName>
    </submittedName>
</protein>
<sequence>DEFKSLIAQDSASLEMVVRRMKYGSEYGNDVEDYEFENALSLLNYGLQNTSLLEMLIGHGLMEPLARYLCSSNIHQNDIEANMFRRVLLLHPEWKQKFRSWTHDGTAHSHTANLGRTIPLRVRSRPVRYTVPYEDGTL</sequence>
<reference evidence="1" key="1">
    <citation type="submission" date="2023-10" db="EMBL/GenBank/DDBJ databases">
        <title>Genome assembly of Pristionchus species.</title>
        <authorList>
            <person name="Yoshida K."/>
            <person name="Sommer R.J."/>
        </authorList>
    </citation>
    <scope>NUCLEOTIDE SEQUENCE</scope>
    <source>
        <strain evidence="1">RS0144</strain>
    </source>
</reference>
<proteinExistence type="predicted"/>
<name>A0AAV5SE94_9BILA</name>
<feature type="non-terminal residue" evidence="1">
    <location>
        <position position="1"/>
    </location>
</feature>
<comment type="caution">
    <text evidence="1">The sequence shown here is derived from an EMBL/GenBank/DDBJ whole genome shotgun (WGS) entry which is preliminary data.</text>
</comment>
<gene>
    <name evidence="1" type="ORF">PENTCL1PPCAC_655</name>
</gene>
<evidence type="ECO:0000313" key="1">
    <source>
        <dbReference type="EMBL" id="GMS78480.1"/>
    </source>
</evidence>
<organism evidence="1 2">
    <name type="scientific">Pristionchus entomophagus</name>
    <dbReference type="NCBI Taxonomy" id="358040"/>
    <lineage>
        <taxon>Eukaryota</taxon>
        <taxon>Metazoa</taxon>
        <taxon>Ecdysozoa</taxon>
        <taxon>Nematoda</taxon>
        <taxon>Chromadorea</taxon>
        <taxon>Rhabditida</taxon>
        <taxon>Rhabditina</taxon>
        <taxon>Diplogasteromorpha</taxon>
        <taxon>Diplogasteroidea</taxon>
        <taxon>Neodiplogasteridae</taxon>
        <taxon>Pristionchus</taxon>
    </lineage>
</organism>